<keyword evidence="7" id="KW-1185">Reference proteome</keyword>
<feature type="chain" id="PRO_5036021788" evidence="2">
    <location>
        <begin position="18"/>
        <end position="424"/>
    </location>
</feature>
<evidence type="ECO:0000256" key="2">
    <source>
        <dbReference type="SAM" id="SignalP"/>
    </source>
</evidence>
<evidence type="ECO:0000259" key="3">
    <source>
        <dbReference type="Pfam" id="PF23626"/>
    </source>
</evidence>
<gene>
    <name evidence="4" type="ORF">BXYJ_LOCUS9017</name>
</gene>
<evidence type="ECO:0000313" key="8">
    <source>
        <dbReference type="WBParaSite" id="BXY_0012400.1"/>
    </source>
</evidence>
<dbReference type="Pfam" id="PF23626">
    <property type="entry name" value="CCD_aECM"/>
    <property type="match status" value="1"/>
</dbReference>
<dbReference type="WBParaSite" id="BXY_0012400.1">
    <property type="protein sequence ID" value="BXY_0012400.1"/>
    <property type="gene ID" value="BXY_0012400"/>
</dbReference>
<feature type="region of interest" description="Disordered" evidence="1">
    <location>
        <begin position="288"/>
        <end position="323"/>
    </location>
</feature>
<dbReference type="Proteomes" id="UP000659654">
    <property type="component" value="Unassembled WGS sequence"/>
</dbReference>
<evidence type="ECO:0000313" key="5">
    <source>
        <dbReference type="EMBL" id="CAG9115807.1"/>
    </source>
</evidence>
<dbReference type="OrthoDB" id="5877751at2759"/>
<feature type="signal peptide" evidence="2">
    <location>
        <begin position="1"/>
        <end position="17"/>
    </location>
</feature>
<feature type="region of interest" description="Disordered" evidence="1">
    <location>
        <begin position="339"/>
        <end position="371"/>
    </location>
</feature>
<reference evidence="8" key="1">
    <citation type="submission" date="2016-11" db="UniProtKB">
        <authorList>
            <consortium name="WormBaseParasite"/>
        </authorList>
    </citation>
    <scope>IDENTIFICATION</scope>
</reference>
<protein>
    <submittedName>
        <fullName evidence="4">(pine wood nematode) hypothetical protein</fullName>
    </submittedName>
</protein>
<evidence type="ECO:0000313" key="4">
    <source>
        <dbReference type="EMBL" id="CAD5226382.1"/>
    </source>
</evidence>
<dbReference type="Proteomes" id="UP000095284">
    <property type="component" value="Unplaced"/>
</dbReference>
<dbReference type="PANTHER" id="PTHR37435">
    <property type="entry name" value="PROTEIN CBG14344"/>
    <property type="match status" value="1"/>
</dbReference>
<dbReference type="AlphaFoldDB" id="A0A1I7RHE7"/>
<reference evidence="5" key="2">
    <citation type="submission" date="2020-08" db="EMBL/GenBank/DDBJ databases">
        <authorList>
            <person name="Kikuchi T."/>
        </authorList>
    </citation>
    <scope>NUCLEOTIDE SEQUENCE</scope>
    <source>
        <strain evidence="4">Ka4C1</strain>
    </source>
</reference>
<dbReference type="EMBL" id="CAJFDI010000004">
    <property type="protein sequence ID" value="CAD5226382.1"/>
    <property type="molecule type" value="Genomic_DNA"/>
</dbReference>
<proteinExistence type="predicted"/>
<evidence type="ECO:0000256" key="1">
    <source>
        <dbReference type="SAM" id="MobiDB-lite"/>
    </source>
</evidence>
<keyword evidence="2" id="KW-0732">Signal</keyword>
<dbReference type="EMBL" id="CAJFCV020000004">
    <property type="protein sequence ID" value="CAG9115807.1"/>
    <property type="molecule type" value="Genomic_DNA"/>
</dbReference>
<evidence type="ECO:0000313" key="6">
    <source>
        <dbReference type="Proteomes" id="UP000095284"/>
    </source>
</evidence>
<dbReference type="PANTHER" id="PTHR37435:SF5">
    <property type="entry name" value="SECRETED PROTEIN"/>
    <property type="match status" value="1"/>
</dbReference>
<evidence type="ECO:0000313" key="7">
    <source>
        <dbReference type="Proteomes" id="UP000659654"/>
    </source>
</evidence>
<name>A0A1I7RHE7_BURXY</name>
<dbReference type="InterPro" id="IPR055352">
    <property type="entry name" value="CCD_aECM"/>
</dbReference>
<feature type="domain" description="aECM cysteine-cradle" evidence="3">
    <location>
        <begin position="372"/>
        <end position="422"/>
    </location>
</feature>
<dbReference type="Proteomes" id="UP000582659">
    <property type="component" value="Unassembled WGS sequence"/>
</dbReference>
<sequence length="424" mass="48169">MLVNLLILGLLIHNVLASPKVLEDYERLLVKIKDKFKELKIASDSSGPLSDPQDYETNIRSGRFSIPPINRLTTAHPIKLSNRAKVRKTANLFSPFLPVTTPNSPLNYSVRSMAPMESKLRIQKLNNNKVIISSEGDEEGPFIHDPKMFDDISTSTSMPIITTTAVMVPMFMLDTETAEEINGTLTSTMSSDDMEFTEPMKSSTIIDNARFSFLETPIMDPLRRRRYRPRRPRYDSLEDYDDEDFIPRRRKFLRPPAYYDDYDMPRFGRRRYRYSKYRPIAAAAPLSLEEDSREFESPHAKNKLRSFKSGTAGSKTFEPEDPLPLSTLLQASQVKEGAGLADSKHGYIPSPSKEGSRSAPPPEPKKSLQMSAENCRKVNSYAKIFGVTNPQKWVRHNCAFVQTFVKAPCKDINSFVDSCYKKNG</sequence>
<accession>A0A1I7RHE7</accession>
<organism evidence="6 8">
    <name type="scientific">Bursaphelenchus xylophilus</name>
    <name type="common">Pinewood nematode worm</name>
    <name type="synonym">Aphelenchoides xylophilus</name>
    <dbReference type="NCBI Taxonomy" id="6326"/>
    <lineage>
        <taxon>Eukaryota</taxon>
        <taxon>Metazoa</taxon>
        <taxon>Ecdysozoa</taxon>
        <taxon>Nematoda</taxon>
        <taxon>Chromadorea</taxon>
        <taxon>Rhabditida</taxon>
        <taxon>Tylenchina</taxon>
        <taxon>Tylenchomorpha</taxon>
        <taxon>Aphelenchoidea</taxon>
        <taxon>Aphelenchoididae</taxon>
        <taxon>Bursaphelenchus</taxon>
    </lineage>
</organism>